<evidence type="ECO:0000256" key="1">
    <source>
        <dbReference type="SAM" id="SignalP"/>
    </source>
</evidence>
<name>A0A8S1VL41_9CILI</name>
<dbReference type="EMBL" id="CAJJDO010000066">
    <property type="protein sequence ID" value="CAD8176975.1"/>
    <property type="molecule type" value="Genomic_DNA"/>
</dbReference>
<comment type="caution">
    <text evidence="2">The sequence shown here is derived from an EMBL/GenBank/DDBJ whole genome shotgun (WGS) entry which is preliminary data.</text>
</comment>
<evidence type="ECO:0000313" key="2">
    <source>
        <dbReference type="EMBL" id="CAD8176975.1"/>
    </source>
</evidence>
<protein>
    <submittedName>
        <fullName evidence="2">Uncharacterized protein</fullName>
    </submittedName>
</protein>
<organism evidence="2 3">
    <name type="scientific">Paramecium pentaurelia</name>
    <dbReference type="NCBI Taxonomy" id="43138"/>
    <lineage>
        <taxon>Eukaryota</taxon>
        <taxon>Sar</taxon>
        <taxon>Alveolata</taxon>
        <taxon>Ciliophora</taxon>
        <taxon>Intramacronucleata</taxon>
        <taxon>Oligohymenophorea</taxon>
        <taxon>Peniculida</taxon>
        <taxon>Parameciidae</taxon>
        <taxon>Paramecium</taxon>
    </lineage>
</organism>
<feature type="signal peptide" evidence="1">
    <location>
        <begin position="1"/>
        <end position="21"/>
    </location>
</feature>
<reference evidence="2" key="1">
    <citation type="submission" date="2021-01" db="EMBL/GenBank/DDBJ databases">
        <authorList>
            <consortium name="Genoscope - CEA"/>
            <person name="William W."/>
        </authorList>
    </citation>
    <scope>NUCLEOTIDE SEQUENCE</scope>
</reference>
<proteinExistence type="predicted"/>
<gene>
    <name evidence="2" type="ORF">PPENT_87.1.T0660099</name>
</gene>
<dbReference type="Proteomes" id="UP000689195">
    <property type="component" value="Unassembled WGS sequence"/>
</dbReference>
<evidence type="ECO:0000313" key="3">
    <source>
        <dbReference type="Proteomes" id="UP000689195"/>
    </source>
</evidence>
<sequence>MRSTNAAIEFLFFLAKGFILGRMLQRLNKCDLNFLEYFKKFPHYIEERRDQKKIELAPLGEVCLPGSISEFAQQQQIQKEKKENNFFQISVSSSKRAKINRYLPTVNLKHCRFNILRKDHLPKKIWTTNLILIYSVKNQLKILLLIEGYRYLSLQIILQ</sequence>
<dbReference type="AlphaFoldDB" id="A0A8S1VL41"/>
<keyword evidence="3" id="KW-1185">Reference proteome</keyword>
<accession>A0A8S1VL41</accession>
<feature type="chain" id="PRO_5035804657" evidence="1">
    <location>
        <begin position="22"/>
        <end position="159"/>
    </location>
</feature>
<keyword evidence="1" id="KW-0732">Signal</keyword>